<keyword evidence="3" id="KW-1185">Reference proteome</keyword>
<evidence type="ECO:0000313" key="3">
    <source>
        <dbReference type="Proteomes" id="UP000321222"/>
    </source>
</evidence>
<dbReference type="RefSeq" id="WP_147583941.1">
    <property type="nucleotide sequence ID" value="NZ_CP042831.1"/>
</dbReference>
<dbReference type="KEGG" id="fak:FUA48_13085"/>
<reference evidence="2 3" key="1">
    <citation type="submission" date="2019-08" db="EMBL/GenBank/DDBJ databases">
        <title>Flavobacterium alkalisoli sp. nov., isolated from rhizosphere soil of Suaeda salsa.</title>
        <authorList>
            <person name="Sun J.-Q."/>
            <person name="Xu L."/>
        </authorList>
    </citation>
    <scope>NUCLEOTIDE SEQUENCE [LARGE SCALE GENOMIC DNA]</scope>
    <source>
        <strain evidence="2 3">XS-5</strain>
    </source>
</reference>
<proteinExistence type="predicted"/>
<evidence type="ECO:0000256" key="1">
    <source>
        <dbReference type="SAM" id="SignalP"/>
    </source>
</evidence>
<keyword evidence="1" id="KW-0732">Signal</keyword>
<dbReference type="AlphaFoldDB" id="A0A5B9FSZ3"/>
<dbReference type="OrthoDB" id="1144137at2"/>
<sequence length="177" mass="20058">MKKLITMMVLTLGFTLNAQNTNVTKETKTTTVTVDDGTTEPKKIVKTQKTEAVQDIELKNAESRALNKDIKPTPVKVTETTTVAGDYIPPTEIGKKISYIYDDRTYTLVADKTGYHIMNPANKDVGVMRRTSNNNYIYRTKDKISVSYFDAQGNLVIETYDDKSDNITIERYTRVKQ</sequence>
<name>A0A5B9FSZ3_9FLAO</name>
<protein>
    <submittedName>
        <fullName evidence="2">Uncharacterized protein</fullName>
    </submittedName>
</protein>
<organism evidence="2 3">
    <name type="scientific">Flavobacterium alkalisoli</name>
    <dbReference type="NCBI Taxonomy" id="2602769"/>
    <lineage>
        <taxon>Bacteria</taxon>
        <taxon>Pseudomonadati</taxon>
        <taxon>Bacteroidota</taxon>
        <taxon>Flavobacteriia</taxon>
        <taxon>Flavobacteriales</taxon>
        <taxon>Flavobacteriaceae</taxon>
        <taxon>Flavobacterium</taxon>
    </lineage>
</organism>
<dbReference type="EMBL" id="CP042831">
    <property type="protein sequence ID" value="QEE50473.1"/>
    <property type="molecule type" value="Genomic_DNA"/>
</dbReference>
<feature type="chain" id="PRO_5022916932" evidence="1">
    <location>
        <begin position="19"/>
        <end position="177"/>
    </location>
</feature>
<feature type="signal peptide" evidence="1">
    <location>
        <begin position="1"/>
        <end position="18"/>
    </location>
</feature>
<dbReference type="Proteomes" id="UP000321222">
    <property type="component" value="Chromosome"/>
</dbReference>
<evidence type="ECO:0000313" key="2">
    <source>
        <dbReference type="EMBL" id="QEE50473.1"/>
    </source>
</evidence>
<gene>
    <name evidence="2" type="ORF">FUA48_13085</name>
</gene>
<accession>A0A5B9FSZ3</accession>